<feature type="transmembrane region" description="Helical" evidence="11">
    <location>
        <begin position="557"/>
        <end position="576"/>
    </location>
</feature>
<feature type="region of interest" description="Disordered" evidence="12">
    <location>
        <begin position="1"/>
        <end position="23"/>
    </location>
</feature>
<feature type="transmembrane region" description="Helical" evidence="11">
    <location>
        <begin position="428"/>
        <end position="447"/>
    </location>
</feature>
<dbReference type="EC" id="2.4.1.-" evidence="11"/>
<evidence type="ECO:0000256" key="11">
    <source>
        <dbReference type="RuleBase" id="RU363110"/>
    </source>
</evidence>
<evidence type="ECO:0000256" key="2">
    <source>
        <dbReference type="ARBA" id="ARBA00004922"/>
    </source>
</evidence>
<keyword evidence="5 11" id="KW-0808">Transferase</keyword>
<dbReference type="GO" id="GO:0005789">
    <property type="term" value="C:endoplasmic reticulum membrane"/>
    <property type="evidence" value="ECO:0007669"/>
    <property type="project" value="UniProtKB-SubCell"/>
</dbReference>
<name>A0A9P6W7D0_RHOMI</name>
<feature type="transmembrane region" description="Helical" evidence="11">
    <location>
        <begin position="362"/>
        <end position="380"/>
    </location>
</feature>
<gene>
    <name evidence="13" type="primary">ALG8</name>
    <name evidence="13" type="ORF">C6P46_001217</name>
</gene>
<keyword evidence="4 11" id="KW-0328">Glycosyltransferase</keyword>
<dbReference type="GO" id="GO:0006487">
    <property type="term" value="P:protein N-linked glycosylation"/>
    <property type="evidence" value="ECO:0007669"/>
    <property type="project" value="TreeGrafter"/>
</dbReference>
<comment type="catalytic activity">
    <reaction evidence="10">
        <text>an alpha-D-Glc-(1-&gt;3)-alpha-D-Man-(1-&gt;2)-alpha-D-Man-(1-&gt;2)-alpha-D-Man-(1-&gt;3)-[alpha-D-Man-(1-&gt;2)-alpha-D-Man-(1-&gt;3)-[alpha-D-Man-(1-&gt;2)-alpha-D-Man-(1-&gt;6)]-alpha-D-Man-(1-&gt;6)]-beta-D-Man-(1-&gt;4)-beta-D-GlcNAc-(1-&gt;4)-alpha-D-GlcNAc-diphospho-di-trans,poly-cis-dolichol + a di-trans,poly-cis-dolichyl beta-D-glucosyl phosphate = an alpha-D-Glc-(1-&gt;3)-alpha-D-Glc-(1-&gt;3)-alpha-D-Man-(1-&gt;2)-alpha-D-Man-(1-&gt;2)-alpha-D-Man-(1-&gt;3)-[alpha-D-Man-(1-&gt;2)-alpha-D-Man-(1-&gt;3)-[alpha-D-Man-(1-&gt;2)-alpha-D-Man-(1-&gt;6)]-alpha-D-Man-(1-&gt;6)]-beta-D-Man-(1-&gt;4)-beta-D-GlcNAc-(1-&gt;4)-alpha-D-GlcNAc-diphospho-di-trans,poly-cis-dolichol + a di-trans,poly-cis-dolichyl phosphate + H(+)</text>
        <dbReference type="Rhea" id="RHEA:31307"/>
        <dbReference type="Rhea" id="RHEA-COMP:19498"/>
        <dbReference type="Rhea" id="RHEA-COMP:19502"/>
        <dbReference type="Rhea" id="RHEA-COMP:19521"/>
        <dbReference type="Rhea" id="RHEA-COMP:19522"/>
        <dbReference type="ChEBI" id="CHEBI:15378"/>
        <dbReference type="ChEBI" id="CHEBI:57525"/>
        <dbReference type="ChEBI" id="CHEBI:57683"/>
        <dbReference type="ChEBI" id="CHEBI:132521"/>
        <dbReference type="ChEBI" id="CHEBI:132522"/>
        <dbReference type="EC" id="2.4.1.265"/>
    </reaction>
    <physiologicalReaction direction="left-to-right" evidence="10">
        <dbReference type="Rhea" id="RHEA:31308"/>
    </physiologicalReaction>
</comment>
<reference evidence="13 14" key="1">
    <citation type="submission" date="2020-11" db="EMBL/GenBank/DDBJ databases">
        <title>Kefir isolates.</title>
        <authorList>
            <person name="Marcisauskas S."/>
            <person name="Kim Y."/>
            <person name="Blasche S."/>
        </authorList>
    </citation>
    <scope>NUCLEOTIDE SEQUENCE [LARGE SCALE GENOMIC DNA]</scope>
    <source>
        <strain evidence="13 14">KR</strain>
    </source>
</reference>
<keyword evidence="7 11" id="KW-0256">Endoplasmic reticulum</keyword>
<feature type="transmembrane region" description="Helical" evidence="11">
    <location>
        <begin position="387"/>
        <end position="404"/>
    </location>
</feature>
<feature type="transmembrane region" description="Helical" evidence="11">
    <location>
        <begin position="221"/>
        <end position="245"/>
    </location>
</feature>
<evidence type="ECO:0000256" key="10">
    <source>
        <dbReference type="ARBA" id="ARBA00047346"/>
    </source>
</evidence>
<comment type="pathway">
    <text evidence="2 11">Protein modification; protein glycosylation.</text>
</comment>
<evidence type="ECO:0000256" key="3">
    <source>
        <dbReference type="ARBA" id="ARBA00008715"/>
    </source>
</evidence>
<evidence type="ECO:0000256" key="8">
    <source>
        <dbReference type="ARBA" id="ARBA00022989"/>
    </source>
</evidence>
<feature type="transmembrane region" description="Helical" evidence="11">
    <location>
        <begin position="192"/>
        <end position="209"/>
    </location>
</feature>
<accession>A0A9P6W7D0</accession>
<evidence type="ECO:0000313" key="14">
    <source>
        <dbReference type="Proteomes" id="UP000777482"/>
    </source>
</evidence>
<evidence type="ECO:0000256" key="4">
    <source>
        <dbReference type="ARBA" id="ARBA00022676"/>
    </source>
</evidence>
<keyword evidence="9 11" id="KW-0472">Membrane</keyword>
<feature type="transmembrane region" description="Helical" evidence="11">
    <location>
        <begin position="130"/>
        <end position="148"/>
    </location>
</feature>
<dbReference type="Proteomes" id="UP000777482">
    <property type="component" value="Unassembled WGS sequence"/>
</dbReference>
<sequence>MSVSASSVTSRRSKPPAYEPRHAERPATVARRWWDLDTAERDVVLVATFFKVLLFPAYHSTDFEVHRNWLAITHSLPLAKWYHDTTSEWTLDYPPFFAFFERILSGFAYIVDPEIVRLDNLGYDATTALYFQRATVVISEIVLILAAFRRVILPPALKWARRSFKPDPSTASILAASIVSHPGLLIVDHIHFQYNGFLLGILLCSILAARNALQHNLRTSAALFAILLNFKHIYIYLALPYFVFLLRRHCWMPGKALETDRVIELGTIVVAVCAISFGPFVIAGGFSELGQIFSRLFPFQRGLNHAYWAGNVWAIYTAADRVLVKYLAARGWPVSEEAINSASRGLVGTTMFGVLPNITPKITFALTLAFTCVYLTKLWFDPTYKRFLDSLVLAAMTSFLWGWHVHEKAALMFLIPLSLTAADDYNHYRSYVIATTAGVFGLFPLLIKPMETPIKLGYTLLWSLCVYPRITKVVYRPLPNLLSLLVDKAETAYLYGFVALQLYTSIGHGLLFPTTDAAMAVPALVSCASGVLSANGTCIDAAAVSQAKTVSEASMEFLPLMLTSVYCSAGIIWSWLRLSWGFLTT</sequence>
<dbReference type="PANTHER" id="PTHR12413">
    <property type="entry name" value="DOLICHYL GLYCOSYLTRANSFERASE"/>
    <property type="match status" value="1"/>
</dbReference>
<keyword evidence="8 11" id="KW-1133">Transmembrane helix</keyword>
<dbReference type="AlphaFoldDB" id="A0A9P6W7D0"/>
<keyword evidence="6 11" id="KW-0812">Transmembrane</keyword>
<comment type="similarity">
    <text evidence="3 11">Belongs to the ALG6/ALG8 glucosyltransferase family.</text>
</comment>
<dbReference type="Pfam" id="PF03155">
    <property type="entry name" value="Alg6_Alg8"/>
    <property type="match status" value="1"/>
</dbReference>
<feature type="compositionally biased region" description="Low complexity" evidence="12">
    <location>
        <begin position="1"/>
        <end position="10"/>
    </location>
</feature>
<organism evidence="13 14">
    <name type="scientific">Rhodotorula mucilaginosa</name>
    <name type="common">Yeast</name>
    <name type="synonym">Rhodotorula rubra</name>
    <dbReference type="NCBI Taxonomy" id="5537"/>
    <lineage>
        <taxon>Eukaryota</taxon>
        <taxon>Fungi</taxon>
        <taxon>Dikarya</taxon>
        <taxon>Basidiomycota</taxon>
        <taxon>Pucciniomycotina</taxon>
        <taxon>Microbotryomycetes</taxon>
        <taxon>Sporidiobolales</taxon>
        <taxon>Sporidiobolaceae</taxon>
        <taxon>Rhodotorula</taxon>
    </lineage>
</organism>
<evidence type="ECO:0000256" key="6">
    <source>
        <dbReference type="ARBA" id="ARBA00022692"/>
    </source>
</evidence>
<evidence type="ECO:0000256" key="1">
    <source>
        <dbReference type="ARBA" id="ARBA00004477"/>
    </source>
</evidence>
<dbReference type="GO" id="GO:0042283">
    <property type="term" value="F:dolichyl pyrophosphate Glc1Man9GlcNAc2 alpha-1,3-glucosyltransferase activity"/>
    <property type="evidence" value="ECO:0007669"/>
    <property type="project" value="UniProtKB-EC"/>
</dbReference>
<proteinExistence type="inferred from homology"/>
<dbReference type="InterPro" id="IPR004856">
    <property type="entry name" value="Glyco_trans_ALG6/ALG8"/>
</dbReference>
<evidence type="ECO:0000256" key="7">
    <source>
        <dbReference type="ARBA" id="ARBA00022824"/>
    </source>
</evidence>
<evidence type="ECO:0000313" key="13">
    <source>
        <dbReference type="EMBL" id="KAG0664621.1"/>
    </source>
</evidence>
<comment type="caution">
    <text evidence="13">The sequence shown here is derived from an EMBL/GenBank/DDBJ whole genome shotgun (WGS) entry which is preliminary data.</text>
</comment>
<dbReference type="EMBL" id="PUHQ01000013">
    <property type="protein sequence ID" value="KAG0664621.1"/>
    <property type="molecule type" value="Genomic_DNA"/>
</dbReference>
<evidence type="ECO:0000256" key="12">
    <source>
        <dbReference type="SAM" id="MobiDB-lite"/>
    </source>
</evidence>
<dbReference type="OrthoDB" id="1689333at2759"/>
<feature type="transmembrane region" description="Helical" evidence="11">
    <location>
        <begin position="265"/>
        <end position="286"/>
    </location>
</feature>
<evidence type="ECO:0000256" key="9">
    <source>
        <dbReference type="ARBA" id="ARBA00023136"/>
    </source>
</evidence>
<dbReference type="PANTHER" id="PTHR12413:SF2">
    <property type="entry name" value="DOLICHYL PYROPHOSPHATE GLC1MAN9GLCNAC2 ALPHA-1,3-GLUCOSYLTRANSFERASE-RELATED"/>
    <property type="match status" value="1"/>
</dbReference>
<comment type="subcellular location">
    <subcellularLocation>
        <location evidence="1 11">Endoplasmic reticulum membrane</location>
        <topology evidence="1 11">Multi-pass membrane protein</topology>
    </subcellularLocation>
</comment>
<evidence type="ECO:0000256" key="5">
    <source>
        <dbReference type="ARBA" id="ARBA00022679"/>
    </source>
</evidence>
<feature type="transmembrane region" description="Helical" evidence="11">
    <location>
        <begin position="169"/>
        <end position="186"/>
    </location>
</feature>
<keyword evidence="14" id="KW-1185">Reference proteome</keyword>
<protein>
    <recommendedName>
        <fullName evidence="11">Alpha-1,3-glucosyltransferase</fullName>
        <ecNumber evidence="11">2.4.1.-</ecNumber>
    </recommendedName>
</protein>